<feature type="domain" description="HTH arsR-type" evidence="4">
    <location>
        <begin position="1"/>
        <end position="96"/>
    </location>
</feature>
<evidence type="ECO:0000256" key="3">
    <source>
        <dbReference type="ARBA" id="ARBA00023163"/>
    </source>
</evidence>
<proteinExistence type="predicted"/>
<keyword evidence="1" id="KW-0805">Transcription regulation</keyword>
<dbReference type="SUPFAM" id="SSF46785">
    <property type="entry name" value="Winged helix' DNA-binding domain"/>
    <property type="match status" value="1"/>
</dbReference>
<dbReference type="InterPro" id="IPR011991">
    <property type="entry name" value="ArsR-like_HTH"/>
</dbReference>
<gene>
    <name evidence="5" type="ORF">E0H58_21010</name>
</gene>
<dbReference type="PANTHER" id="PTHR33154:SF33">
    <property type="entry name" value="TRANSCRIPTIONAL REPRESSOR SDPR"/>
    <property type="match status" value="1"/>
</dbReference>
<dbReference type="Pfam" id="PF12840">
    <property type="entry name" value="HTH_20"/>
    <property type="match status" value="1"/>
</dbReference>
<evidence type="ECO:0000256" key="2">
    <source>
        <dbReference type="ARBA" id="ARBA00023125"/>
    </source>
</evidence>
<dbReference type="InterPro" id="IPR051081">
    <property type="entry name" value="HTH_MetalResp_TranReg"/>
</dbReference>
<accession>A0ABY2A3P9</accession>
<dbReference type="EMBL" id="SJJY01000004">
    <property type="protein sequence ID" value="TCC22856.1"/>
    <property type="molecule type" value="Genomic_DNA"/>
</dbReference>
<organism evidence="5 6">
    <name type="scientific">Kribbella speibonae</name>
    <dbReference type="NCBI Taxonomy" id="1572660"/>
    <lineage>
        <taxon>Bacteria</taxon>
        <taxon>Bacillati</taxon>
        <taxon>Actinomycetota</taxon>
        <taxon>Actinomycetes</taxon>
        <taxon>Propionibacteriales</taxon>
        <taxon>Kribbellaceae</taxon>
        <taxon>Kribbella</taxon>
    </lineage>
</organism>
<name>A0ABY2A3P9_9ACTN</name>
<dbReference type="SMART" id="SM00418">
    <property type="entry name" value="HTH_ARSR"/>
    <property type="match status" value="1"/>
</dbReference>
<dbReference type="RefSeq" id="WP_131463087.1">
    <property type="nucleotide sequence ID" value="NZ_SJJY01000004.1"/>
</dbReference>
<dbReference type="Proteomes" id="UP000292385">
    <property type="component" value="Unassembled WGS sequence"/>
</dbReference>
<comment type="caution">
    <text evidence="5">The sequence shown here is derived from an EMBL/GenBank/DDBJ whole genome shotgun (WGS) entry which is preliminary data.</text>
</comment>
<dbReference type="NCBIfam" id="NF033788">
    <property type="entry name" value="HTH_metalloreg"/>
    <property type="match status" value="1"/>
</dbReference>
<keyword evidence="3" id="KW-0804">Transcription</keyword>
<dbReference type="Gene3D" id="1.10.10.10">
    <property type="entry name" value="Winged helix-like DNA-binding domain superfamily/Winged helix DNA-binding domain"/>
    <property type="match status" value="1"/>
</dbReference>
<dbReference type="InterPro" id="IPR036390">
    <property type="entry name" value="WH_DNA-bd_sf"/>
</dbReference>
<reference evidence="5 6" key="1">
    <citation type="submission" date="2019-02" db="EMBL/GenBank/DDBJ databases">
        <title>Kribbella capetownensis sp. nov. and Kribbella speibonae sp. nov., isolated from soil.</title>
        <authorList>
            <person name="Curtis S.M."/>
            <person name="Norton I."/>
            <person name="Everest G.J."/>
            <person name="Meyers P.R."/>
        </authorList>
    </citation>
    <scope>NUCLEOTIDE SEQUENCE [LARGE SCALE GENOMIC DNA]</scope>
    <source>
        <strain evidence="5 6">SK5</strain>
    </source>
</reference>
<evidence type="ECO:0000259" key="4">
    <source>
        <dbReference type="PROSITE" id="PS50987"/>
    </source>
</evidence>
<dbReference type="InterPro" id="IPR036388">
    <property type="entry name" value="WH-like_DNA-bd_sf"/>
</dbReference>
<dbReference type="InterPro" id="IPR001845">
    <property type="entry name" value="HTH_ArsR_DNA-bd_dom"/>
</dbReference>
<keyword evidence="2" id="KW-0238">DNA-binding</keyword>
<sequence length="113" mass="11992">MTSSDTEAVDGVLAALADPTRRRLLDLLAVQGEATATTLAGRLPVSRQAVVKHLSVLDAVGLVSGSRIGREVRYSVRPAALNATAQWMSALAADWDRRLATIKQAAEAAEERP</sequence>
<evidence type="ECO:0000256" key="1">
    <source>
        <dbReference type="ARBA" id="ARBA00023015"/>
    </source>
</evidence>
<keyword evidence="6" id="KW-1185">Reference proteome</keyword>
<evidence type="ECO:0000313" key="5">
    <source>
        <dbReference type="EMBL" id="TCC22856.1"/>
    </source>
</evidence>
<dbReference type="CDD" id="cd00090">
    <property type="entry name" value="HTH_ARSR"/>
    <property type="match status" value="1"/>
</dbReference>
<protein>
    <submittedName>
        <fullName evidence="5">Transcriptional regulator</fullName>
    </submittedName>
</protein>
<dbReference type="PROSITE" id="PS50987">
    <property type="entry name" value="HTH_ARSR_2"/>
    <property type="match status" value="1"/>
</dbReference>
<evidence type="ECO:0000313" key="6">
    <source>
        <dbReference type="Proteomes" id="UP000292385"/>
    </source>
</evidence>
<dbReference type="PRINTS" id="PR00778">
    <property type="entry name" value="HTHARSR"/>
</dbReference>
<dbReference type="PANTHER" id="PTHR33154">
    <property type="entry name" value="TRANSCRIPTIONAL REGULATOR, ARSR FAMILY"/>
    <property type="match status" value="1"/>
</dbReference>